<reference evidence="2" key="1">
    <citation type="submission" date="2019-12" db="EMBL/GenBank/DDBJ databases">
        <title>Genome sequencing and annotation of Brassica cretica.</title>
        <authorList>
            <person name="Studholme D.J."/>
            <person name="Sarris P."/>
        </authorList>
    </citation>
    <scope>NUCLEOTIDE SEQUENCE</scope>
    <source>
        <strain evidence="2">PFS-109/04</strain>
        <tissue evidence="2">Leaf</tissue>
    </source>
</reference>
<protein>
    <recommendedName>
        <fullName evidence="4">DUF4005 domain-containing protein</fullName>
    </recommendedName>
</protein>
<feature type="compositionally biased region" description="Basic and acidic residues" evidence="1">
    <location>
        <begin position="68"/>
        <end position="85"/>
    </location>
</feature>
<evidence type="ECO:0000313" key="3">
    <source>
        <dbReference type="Proteomes" id="UP000712600"/>
    </source>
</evidence>
<gene>
    <name evidence="2" type="ORF">F2Q69_00060236</name>
</gene>
<dbReference type="Proteomes" id="UP000712600">
    <property type="component" value="Unassembled WGS sequence"/>
</dbReference>
<feature type="compositionally biased region" description="Polar residues" evidence="1">
    <location>
        <begin position="182"/>
        <end position="197"/>
    </location>
</feature>
<evidence type="ECO:0000313" key="2">
    <source>
        <dbReference type="EMBL" id="KAF3573198.1"/>
    </source>
</evidence>
<evidence type="ECO:0008006" key="4">
    <source>
        <dbReference type="Google" id="ProtNLM"/>
    </source>
</evidence>
<feature type="compositionally biased region" description="Basic residues" evidence="1">
    <location>
        <begin position="230"/>
        <end position="243"/>
    </location>
</feature>
<feature type="compositionally biased region" description="Basic and acidic residues" evidence="1">
    <location>
        <begin position="16"/>
        <end position="53"/>
    </location>
</feature>
<dbReference type="EMBL" id="QGKX02000095">
    <property type="protein sequence ID" value="KAF3573198.1"/>
    <property type="molecule type" value="Genomic_DNA"/>
</dbReference>
<organism evidence="2 3">
    <name type="scientific">Brassica cretica</name>
    <name type="common">Mustard</name>
    <dbReference type="NCBI Taxonomy" id="69181"/>
    <lineage>
        <taxon>Eukaryota</taxon>
        <taxon>Viridiplantae</taxon>
        <taxon>Streptophyta</taxon>
        <taxon>Embryophyta</taxon>
        <taxon>Tracheophyta</taxon>
        <taxon>Spermatophyta</taxon>
        <taxon>Magnoliopsida</taxon>
        <taxon>eudicotyledons</taxon>
        <taxon>Gunneridae</taxon>
        <taxon>Pentapetalae</taxon>
        <taxon>rosids</taxon>
        <taxon>malvids</taxon>
        <taxon>Brassicales</taxon>
        <taxon>Brassicaceae</taxon>
        <taxon>Brassiceae</taxon>
        <taxon>Brassica</taxon>
    </lineage>
</organism>
<comment type="caution">
    <text evidence="2">The sequence shown here is derived from an EMBL/GenBank/DDBJ whole genome shotgun (WGS) entry which is preliminary data.</text>
</comment>
<accession>A0A8S9RJ61</accession>
<feature type="region of interest" description="Disordered" evidence="1">
    <location>
        <begin position="160"/>
        <end position="272"/>
    </location>
</feature>
<evidence type="ECO:0000256" key="1">
    <source>
        <dbReference type="SAM" id="MobiDB-lite"/>
    </source>
</evidence>
<name>A0A8S9RJ61_BRACR</name>
<feature type="region of interest" description="Disordered" evidence="1">
    <location>
        <begin position="1"/>
        <end position="97"/>
    </location>
</feature>
<feature type="compositionally biased region" description="Polar residues" evidence="1">
    <location>
        <begin position="252"/>
        <end position="272"/>
    </location>
</feature>
<dbReference type="AlphaFoldDB" id="A0A8S9RJ61"/>
<proteinExistence type="predicted"/>
<sequence>MAHSTSKKSLPSRQEWQPRRQYNSEHTRRSEEVQSYKRDDNHRDKYRSSRGESHSAYCPRSNVQPRSTKKENEPTPIRSCERGPKDQGIPCKEGENDLPQVAMEEAIGEVRKYMTQYINCADPSESAARRERLRQAEAEGQIEESAAHMVRAAITRKDVADAQTEVSPVERVPIAARLGPLNQDNTPVLSPENLSSRGRNERVPISSRLGPQEDQQELETATIAVPEKSQKRKPGRPPRKRRVLGSPVLLPGTSSKTRMVQQAKQLNCGKQL</sequence>